<sequence length="220" mass="24669">MMGEDLDVLQLWRACYCGNADLAQQLIEEDVDFLQRDRNDQTALHLAASKGHIKVINVLLLADCDLDGQTKASRMTALHLACQSDRREVVSALLEGGAVCNVPDAIGKKPEFYTDDAHIHQLFTEHFKVCTHRDRGKLQASKEATPSAAEPKENTNTKQKKTASQTPSDESNLDWQGMDRKKIDNKFKKIKINHGLGFSAEHKKRMQANVFDRLLGGKKK</sequence>
<keyword evidence="6" id="KW-1185">Reference proteome</keyword>
<evidence type="ECO:0000256" key="1">
    <source>
        <dbReference type="ARBA" id="ARBA00022737"/>
    </source>
</evidence>
<protein>
    <submittedName>
        <fullName evidence="5">Uncharacterized protein</fullName>
    </submittedName>
</protein>
<reference evidence="5 6" key="1">
    <citation type="submission" date="2024-02" db="EMBL/GenBank/DDBJ databases">
        <title>Chromosome-scale genome assembly of the rough periwinkle Littorina saxatilis.</title>
        <authorList>
            <person name="De Jode A."/>
            <person name="Faria R."/>
            <person name="Formenti G."/>
            <person name="Sims Y."/>
            <person name="Smith T.P."/>
            <person name="Tracey A."/>
            <person name="Wood J.M.D."/>
            <person name="Zagrodzka Z.B."/>
            <person name="Johannesson K."/>
            <person name="Butlin R.K."/>
            <person name="Leder E.H."/>
        </authorList>
    </citation>
    <scope>NUCLEOTIDE SEQUENCE [LARGE SCALE GENOMIC DNA]</scope>
    <source>
        <strain evidence="5">Snail1</strain>
        <tissue evidence="5">Muscle</tissue>
    </source>
</reference>
<dbReference type="PANTHER" id="PTHR24173:SF74">
    <property type="entry name" value="ANKYRIN REPEAT DOMAIN-CONTAINING PROTEIN 16"/>
    <property type="match status" value="1"/>
</dbReference>
<name>A0AAN9GA67_9CAEN</name>
<dbReference type="InterPro" id="IPR036770">
    <property type="entry name" value="Ankyrin_rpt-contain_sf"/>
</dbReference>
<dbReference type="InterPro" id="IPR002110">
    <property type="entry name" value="Ankyrin_rpt"/>
</dbReference>
<dbReference type="PROSITE" id="PS50088">
    <property type="entry name" value="ANK_REPEAT"/>
    <property type="match status" value="2"/>
</dbReference>
<feature type="repeat" description="ANK" evidence="3">
    <location>
        <begin position="39"/>
        <end position="71"/>
    </location>
</feature>
<evidence type="ECO:0000256" key="2">
    <source>
        <dbReference type="ARBA" id="ARBA00023043"/>
    </source>
</evidence>
<evidence type="ECO:0000256" key="4">
    <source>
        <dbReference type="SAM" id="MobiDB-lite"/>
    </source>
</evidence>
<organism evidence="5 6">
    <name type="scientific">Littorina saxatilis</name>
    <dbReference type="NCBI Taxonomy" id="31220"/>
    <lineage>
        <taxon>Eukaryota</taxon>
        <taxon>Metazoa</taxon>
        <taxon>Spiralia</taxon>
        <taxon>Lophotrochozoa</taxon>
        <taxon>Mollusca</taxon>
        <taxon>Gastropoda</taxon>
        <taxon>Caenogastropoda</taxon>
        <taxon>Littorinimorpha</taxon>
        <taxon>Littorinoidea</taxon>
        <taxon>Littorinidae</taxon>
        <taxon>Littorina</taxon>
    </lineage>
</organism>
<dbReference type="SMART" id="SM00248">
    <property type="entry name" value="ANK"/>
    <property type="match status" value="3"/>
</dbReference>
<evidence type="ECO:0000313" key="6">
    <source>
        <dbReference type="Proteomes" id="UP001374579"/>
    </source>
</evidence>
<dbReference type="PROSITE" id="PS50297">
    <property type="entry name" value="ANK_REP_REGION"/>
    <property type="match status" value="2"/>
</dbReference>
<keyword evidence="2 3" id="KW-0040">ANK repeat</keyword>
<dbReference type="Gene3D" id="1.25.40.20">
    <property type="entry name" value="Ankyrin repeat-containing domain"/>
    <property type="match status" value="1"/>
</dbReference>
<dbReference type="PRINTS" id="PR01415">
    <property type="entry name" value="ANKYRIN"/>
</dbReference>
<keyword evidence="1" id="KW-0677">Repeat</keyword>
<feature type="region of interest" description="Disordered" evidence="4">
    <location>
        <begin position="134"/>
        <end position="178"/>
    </location>
</feature>
<accession>A0AAN9GA67</accession>
<dbReference type="Proteomes" id="UP001374579">
    <property type="component" value="Unassembled WGS sequence"/>
</dbReference>
<dbReference type="SUPFAM" id="SSF48403">
    <property type="entry name" value="Ankyrin repeat"/>
    <property type="match status" value="1"/>
</dbReference>
<dbReference type="AlphaFoldDB" id="A0AAN9GA67"/>
<evidence type="ECO:0000256" key="3">
    <source>
        <dbReference type="PROSITE-ProRule" id="PRU00023"/>
    </source>
</evidence>
<gene>
    <name evidence="5" type="ORF">V1264_003630</name>
</gene>
<comment type="caution">
    <text evidence="5">The sequence shown here is derived from an EMBL/GenBank/DDBJ whole genome shotgun (WGS) entry which is preliminary data.</text>
</comment>
<feature type="repeat" description="ANK" evidence="3">
    <location>
        <begin position="73"/>
        <end position="105"/>
    </location>
</feature>
<feature type="compositionally biased region" description="Polar residues" evidence="4">
    <location>
        <begin position="156"/>
        <end position="174"/>
    </location>
</feature>
<proteinExistence type="predicted"/>
<evidence type="ECO:0000313" key="5">
    <source>
        <dbReference type="EMBL" id="KAK7099500.1"/>
    </source>
</evidence>
<dbReference type="Pfam" id="PF12796">
    <property type="entry name" value="Ank_2"/>
    <property type="match status" value="1"/>
</dbReference>
<dbReference type="EMBL" id="JBAMIC010000012">
    <property type="protein sequence ID" value="KAK7099500.1"/>
    <property type="molecule type" value="Genomic_DNA"/>
</dbReference>
<dbReference type="PANTHER" id="PTHR24173">
    <property type="entry name" value="ANKYRIN REPEAT CONTAINING"/>
    <property type="match status" value="1"/>
</dbReference>